<keyword evidence="7 9" id="KW-0811">Translocation</keyword>
<accession>A0A2M6WSL1</accession>
<keyword evidence="8 9" id="KW-0472">Membrane</keyword>
<evidence type="ECO:0000256" key="9">
    <source>
        <dbReference type="HAMAP-Rule" id="MF_00422"/>
    </source>
</evidence>
<keyword evidence="6 9" id="KW-1133">Transmembrane helix</keyword>
<dbReference type="GO" id="GO:0005886">
    <property type="term" value="C:plasma membrane"/>
    <property type="evidence" value="ECO:0007669"/>
    <property type="project" value="UniProtKB-SubCell"/>
</dbReference>
<evidence type="ECO:0000313" key="10">
    <source>
        <dbReference type="EMBL" id="PIT95789.1"/>
    </source>
</evidence>
<dbReference type="AlphaFoldDB" id="A0A2M6WSL1"/>
<dbReference type="Proteomes" id="UP000228533">
    <property type="component" value="Unassembled WGS sequence"/>
</dbReference>
<dbReference type="Gene3D" id="1.20.5.1030">
    <property type="entry name" value="Preprotein translocase secy subunit"/>
    <property type="match status" value="1"/>
</dbReference>
<dbReference type="PROSITE" id="PS01067">
    <property type="entry name" value="SECE_SEC61G"/>
    <property type="match status" value="1"/>
</dbReference>
<proteinExistence type="inferred from homology"/>
<comment type="caution">
    <text evidence="10">The sequence shown here is derived from an EMBL/GenBank/DDBJ whole genome shotgun (WGS) entry which is preliminary data.</text>
</comment>
<dbReference type="EMBL" id="PFAM01000023">
    <property type="protein sequence ID" value="PIT95789.1"/>
    <property type="molecule type" value="Genomic_DNA"/>
</dbReference>
<feature type="transmembrane region" description="Helical" evidence="9">
    <location>
        <begin position="29"/>
        <end position="51"/>
    </location>
</feature>
<dbReference type="GO" id="GO:0065002">
    <property type="term" value="P:intracellular protein transmembrane transport"/>
    <property type="evidence" value="ECO:0007669"/>
    <property type="project" value="UniProtKB-UniRule"/>
</dbReference>
<evidence type="ECO:0000256" key="8">
    <source>
        <dbReference type="ARBA" id="ARBA00023136"/>
    </source>
</evidence>
<dbReference type="GO" id="GO:0008320">
    <property type="term" value="F:protein transmembrane transporter activity"/>
    <property type="evidence" value="ECO:0007669"/>
    <property type="project" value="UniProtKB-UniRule"/>
</dbReference>
<evidence type="ECO:0000256" key="1">
    <source>
        <dbReference type="ARBA" id="ARBA00004370"/>
    </source>
</evidence>
<evidence type="ECO:0000256" key="2">
    <source>
        <dbReference type="ARBA" id="ARBA00022448"/>
    </source>
</evidence>
<name>A0A2M6WSL1_9BACT</name>
<dbReference type="InterPro" id="IPR005807">
    <property type="entry name" value="SecE_bac"/>
</dbReference>
<reference evidence="11" key="1">
    <citation type="submission" date="2017-09" db="EMBL/GenBank/DDBJ databases">
        <title>Depth-based differentiation of microbial function through sediment-hosted aquifers and enrichment of novel symbionts in the deep terrestrial subsurface.</title>
        <authorList>
            <person name="Probst A.J."/>
            <person name="Ladd B."/>
            <person name="Jarett J.K."/>
            <person name="Geller-Mcgrath D.E."/>
            <person name="Sieber C.M.K."/>
            <person name="Emerson J.B."/>
            <person name="Anantharaman K."/>
            <person name="Thomas B.C."/>
            <person name="Malmstrom R."/>
            <person name="Stieglmeier M."/>
            <person name="Klingl A."/>
            <person name="Woyke T."/>
            <person name="Ryan C.M."/>
            <person name="Banfield J.F."/>
        </authorList>
    </citation>
    <scope>NUCLEOTIDE SEQUENCE [LARGE SCALE GENOMIC DNA]</scope>
</reference>
<dbReference type="InterPro" id="IPR001901">
    <property type="entry name" value="Translocase_SecE/Sec61-g"/>
</dbReference>
<dbReference type="InterPro" id="IPR038379">
    <property type="entry name" value="SecE_sf"/>
</dbReference>
<evidence type="ECO:0000313" key="11">
    <source>
        <dbReference type="Proteomes" id="UP000228533"/>
    </source>
</evidence>
<organism evidence="10 11">
    <name type="scientific">Candidatus Falkowbacteria bacterium CG10_big_fil_rev_8_21_14_0_10_37_14</name>
    <dbReference type="NCBI Taxonomy" id="1974561"/>
    <lineage>
        <taxon>Bacteria</taxon>
        <taxon>Candidatus Falkowiibacteriota</taxon>
    </lineage>
</organism>
<evidence type="ECO:0000256" key="6">
    <source>
        <dbReference type="ARBA" id="ARBA00022989"/>
    </source>
</evidence>
<dbReference type="GO" id="GO:0043952">
    <property type="term" value="P:protein transport by the Sec complex"/>
    <property type="evidence" value="ECO:0007669"/>
    <property type="project" value="UniProtKB-UniRule"/>
</dbReference>
<comment type="subunit">
    <text evidence="9">Component of the Sec protein translocase complex. Heterotrimer consisting of SecY, SecE and SecG subunits. The heterotrimers can form oligomers, although 1 heterotrimer is thought to be able to translocate proteins. Interacts with the ribosome. Interacts with SecDF, and other proteins may be involved. Interacts with SecA.</text>
</comment>
<dbReference type="HAMAP" id="MF_00422">
    <property type="entry name" value="SecE"/>
    <property type="match status" value="1"/>
</dbReference>
<keyword evidence="4 9" id="KW-0812">Transmembrane</keyword>
<keyword evidence="5 9" id="KW-0653">Protein transport</keyword>
<dbReference type="PANTHER" id="PTHR33910">
    <property type="entry name" value="PROTEIN TRANSLOCASE SUBUNIT SECE"/>
    <property type="match status" value="1"/>
</dbReference>
<keyword evidence="2 9" id="KW-0813">Transport</keyword>
<dbReference type="GO" id="GO:0006605">
    <property type="term" value="P:protein targeting"/>
    <property type="evidence" value="ECO:0007669"/>
    <property type="project" value="UniProtKB-UniRule"/>
</dbReference>
<dbReference type="GO" id="GO:0009306">
    <property type="term" value="P:protein secretion"/>
    <property type="evidence" value="ECO:0007669"/>
    <property type="project" value="UniProtKB-UniRule"/>
</dbReference>
<protein>
    <recommendedName>
        <fullName evidence="9">Protein translocase subunit SecE</fullName>
    </recommendedName>
</protein>
<dbReference type="NCBIfam" id="TIGR00964">
    <property type="entry name" value="secE_bact"/>
    <property type="match status" value="1"/>
</dbReference>
<comment type="subcellular location">
    <subcellularLocation>
        <location evidence="9">Cell membrane</location>
        <topology evidence="9">Single-pass membrane protein</topology>
    </subcellularLocation>
    <subcellularLocation>
        <location evidence="1">Membrane</location>
    </subcellularLocation>
</comment>
<gene>
    <name evidence="9 10" type="primary">secE</name>
    <name evidence="10" type="ORF">COT94_04355</name>
</gene>
<comment type="function">
    <text evidence="9">Essential subunit of the Sec protein translocation channel SecYEG. Clamps together the 2 halves of SecY. May contact the channel plug during translocation.</text>
</comment>
<dbReference type="Pfam" id="PF00584">
    <property type="entry name" value="SecE"/>
    <property type="match status" value="1"/>
</dbReference>
<evidence type="ECO:0000256" key="5">
    <source>
        <dbReference type="ARBA" id="ARBA00022927"/>
    </source>
</evidence>
<evidence type="ECO:0000256" key="4">
    <source>
        <dbReference type="ARBA" id="ARBA00022692"/>
    </source>
</evidence>
<keyword evidence="3 9" id="KW-1003">Cell membrane</keyword>
<comment type="similarity">
    <text evidence="9">Belongs to the SecE/SEC61-gamma family.</text>
</comment>
<sequence length="59" mass="6762">MEWITNYFRDSVAEIRKVTWPNKREVTQYTITVIAMSLGLALFLGGLDAVFNQIVSKII</sequence>
<evidence type="ECO:0000256" key="7">
    <source>
        <dbReference type="ARBA" id="ARBA00023010"/>
    </source>
</evidence>
<dbReference type="PANTHER" id="PTHR33910:SF1">
    <property type="entry name" value="PROTEIN TRANSLOCASE SUBUNIT SECE"/>
    <property type="match status" value="1"/>
</dbReference>
<evidence type="ECO:0000256" key="3">
    <source>
        <dbReference type="ARBA" id="ARBA00022475"/>
    </source>
</evidence>